<reference evidence="1" key="1">
    <citation type="submission" date="2019-02" db="EMBL/GenBank/DDBJ databases">
        <authorList>
            <person name="Gruber-Vodicka R. H."/>
            <person name="Seah K. B. B."/>
        </authorList>
    </citation>
    <scope>NUCLEOTIDE SEQUENCE</scope>
    <source>
        <strain evidence="1">BECK_BZ131</strain>
    </source>
</reference>
<evidence type="ECO:0000313" key="1">
    <source>
        <dbReference type="EMBL" id="VFJ67975.1"/>
    </source>
</evidence>
<gene>
    <name evidence="1" type="ORF">BECKFW1821C_GA0114237_101328</name>
</gene>
<name>A0A450TKA2_9GAMM</name>
<dbReference type="AlphaFoldDB" id="A0A450TKA2"/>
<dbReference type="CDD" id="cd02980">
    <property type="entry name" value="TRX_Fd_family"/>
    <property type="match status" value="1"/>
</dbReference>
<dbReference type="InterPro" id="IPR036249">
    <property type="entry name" value="Thioredoxin-like_sf"/>
</dbReference>
<sequence>MPKPKKHVFICAQSRPTDDPKGSCVDKGCQEVLTEFQQEFQARELWGKFAVATSSCLGTCYVAESSGLGPCYFGPSVLVYPDNVMYGKVKKSDVKTIIEQHLLEDTPVTDLQVPADVW</sequence>
<protein>
    <submittedName>
        <fullName evidence="1">(2Fe-2S) ferredoxin</fullName>
    </submittedName>
</protein>
<dbReference type="EMBL" id="CAADFE010000013">
    <property type="protein sequence ID" value="VFJ67975.1"/>
    <property type="molecule type" value="Genomic_DNA"/>
</dbReference>
<organism evidence="1">
    <name type="scientific">Candidatus Kentrum sp. FW</name>
    <dbReference type="NCBI Taxonomy" id="2126338"/>
    <lineage>
        <taxon>Bacteria</taxon>
        <taxon>Pseudomonadati</taxon>
        <taxon>Pseudomonadota</taxon>
        <taxon>Gammaproteobacteria</taxon>
        <taxon>Candidatus Kentrum</taxon>
    </lineage>
</organism>
<proteinExistence type="predicted"/>
<dbReference type="SUPFAM" id="SSF52833">
    <property type="entry name" value="Thioredoxin-like"/>
    <property type="match status" value="1"/>
</dbReference>
<accession>A0A450TKA2</accession>
<dbReference type="Gene3D" id="3.40.30.10">
    <property type="entry name" value="Glutaredoxin"/>
    <property type="match status" value="2"/>
</dbReference>